<reference evidence="1" key="1">
    <citation type="submission" date="2016-04" db="EMBL/GenBank/DDBJ databases">
        <authorList>
            <person name="Calderon-Fernandez G.M.Sr."/>
        </authorList>
    </citation>
    <scope>NUCLEOTIDE SEQUENCE</scope>
    <source>
        <strain evidence="1">Int1</strain>
        <tissue evidence="1">Integument</tissue>
    </source>
</reference>
<keyword evidence="1" id="KW-0969">Cilium</keyword>
<proteinExistence type="predicted"/>
<accession>A0A161MDM5</accession>
<keyword evidence="1" id="KW-0966">Cell projection</keyword>
<feature type="non-terminal residue" evidence="1">
    <location>
        <position position="1"/>
    </location>
</feature>
<dbReference type="InterPro" id="IPR013783">
    <property type="entry name" value="Ig-like_fold"/>
</dbReference>
<sequence>KNHLTVRNEILHCNVICPIIIPNMIVSTAEDGPVLNFGAVVIGTKARKWVQVHNTCGRTIFVTRTILDTNGLFYCPFTISHFDALKRHRGIMVEPDHTLELPIFFSPKNEKTEMRYFELMSDNTVVQLKVSGRGTPARYSIKPTFLYAHIRAQFEDKQELNIVIENECE</sequence>
<protein>
    <submittedName>
        <fullName evidence="1">Cilia-and flagella-associated protein 74-like protein</fullName>
    </submittedName>
</protein>
<evidence type="ECO:0000313" key="1">
    <source>
        <dbReference type="EMBL" id="JAR98295.1"/>
    </source>
</evidence>
<dbReference type="Gene3D" id="2.60.40.10">
    <property type="entry name" value="Immunoglobulins"/>
    <property type="match status" value="1"/>
</dbReference>
<dbReference type="AlphaFoldDB" id="A0A161MDM5"/>
<reference evidence="1" key="2">
    <citation type="journal article" date="2017" name="J. Med. Entomol.">
        <title>Transcriptome Analysis of the Triatoma infestans (Hemiptera: Reduviidae) Integument.</title>
        <authorList>
            <person name="Calderon-Fernandez G.M."/>
            <person name="Moriconi D.E."/>
            <person name="Dulbecco A.B."/>
            <person name="Juarez M.P."/>
        </authorList>
    </citation>
    <scope>NUCLEOTIDE SEQUENCE</scope>
    <source>
        <strain evidence="1">Int1</strain>
        <tissue evidence="1">Integument</tissue>
    </source>
</reference>
<dbReference type="EMBL" id="GEMB01005011">
    <property type="protein sequence ID" value="JAR98295.1"/>
    <property type="molecule type" value="Transcribed_RNA"/>
</dbReference>
<feature type="non-terminal residue" evidence="1">
    <location>
        <position position="169"/>
    </location>
</feature>
<keyword evidence="1" id="KW-0282">Flagellum</keyword>
<organism evidence="1">
    <name type="scientific">Triatoma infestans</name>
    <name type="common">Assassin bug</name>
    <dbReference type="NCBI Taxonomy" id="30076"/>
    <lineage>
        <taxon>Eukaryota</taxon>
        <taxon>Metazoa</taxon>
        <taxon>Ecdysozoa</taxon>
        <taxon>Arthropoda</taxon>
        <taxon>Hexapoda</taxon>
        <taxon>Insecta</taxon>
        <taxon>Pterygota</taxon>
        <taxon>Neoptera</taxon>
        <taxon>Paraneoptera</taxon>
        <taxon>Hemiptera</taxon>
        <taxon>Heteroptera</taxon>
        <taxon>Panheteroptera</taxon>
        <taxon>Cimicomorpha</taxon>
        <taxon>Reduviidae</taxon>
        <taxon>Triatominae</taxon>
        <taxon>Triatoma</taxon>
    </lineage>
</organism>
<name>A0A161MDM5_TRIIF</name>